<evidence type="ECO:0000313" key="4">
    <source>
        <dbReference type="Proteomes" id="UP000792457"/>
    </source>
</evidence>
<dbReference type="InterPro" id="IPR038898">
    <property type="entry name" value="BROX"/>
</dbReference>
<dbReference type="EMBL" id="KZ308172">
    <property type="protein sequence ID" value="KAG8223759.1"/>
    <property type="molecule type" value="Genomic_DNA"/>
</dbReference>
<dbReference type="Pfam" id="PF03097">
    <property type="entry name" value="BRO1"/>
    <property type="match status" value="1"/>
</dbReference>
<evidence type="ECO:0000256" key="1">
    <source>
        <dbReference type="ARBA" id="ARBA00008901"/>
    </source>
</evidence>
<proteinExistence type="inferred from homology"/>
<reference evidence="3" key="1">
    <citation type="submission" date="2013-04" db="EMBL/GenBank/DDBJ databases">
        <authorList>
            <person name="Qu J."/>
            <person name="Murali S.C."/>
            <person name="Bandaranaike D."/>
            <person name="Bellair M."/>
            <person name="Blankenburg K."/>
            <person name="Chao H."/>
            <person name="Dinh H."/>
            <person name="Doddapaneni H."/>
            <person name="Downs B."/>
            <person name="Dugan-Rocha S."/>
            <person name="Elkadiri S."/>
            <person name="Gnanaolivu R.D."/>
            <person name="Hernandez B."/>
            <person name="Javaid M."/>
            <person name="Jayaseelan J.C."/>
            <person name="Lee S."/>
            <person name="Li M."/>
            <person name="Ming W."/>
            <person name="Munidasa M."/>
            <person name="Muniz J."/>
            <person name="Nguyen L."/>
            <person name="Ongeri F."/>
            <person name="Osuji N."/>
            <person name="Pu L.-L."/>
            <person name="Puazo M."/>
            <person name="Qu C."/>
            <person name="Quiroz J."/>
            <person name="Raj R."/>
            <person name="Weissenberger G."/>
            <person name="Xin Y."/>
            <person name="Zou X."/>
            <person name="Han Y."/>
            <person name="Richards S."/>
            <person name="Worley K."/>
            <person name="Muzny D."/>
            <person name="Gibbs R."/>
        </authorList>
    </citation>
    <scope>NUCLEOTIDE SEQUENCE</scope>
    <source>
        <strain evidence="3">Sampled in the wild</strain>
    </source>
</reference>
<evidence type="ECO:0000313" key="3">
    <source>
        <dbReference type="EMBL" id="KAG8223759.1"/>
    </source>
</evidence>
<feature type="domain" description="BRO1" evidence="2">
    <location>
        <begin position="1"/>
        <end position="433"/>
    </location>
</feature>
<name>A0A8K0NXT8_LADFU</name>
<dbReference type="InterPro" id="IPR038499">
    <property type="entry name" value="BRO1_sf"/>
</dbReference>
<comment type="caution">
    <text evidence="3">The sequence shown here is derived from an EMBL/GenBank/DDBJ whole genome shotgun (WGS) entry which is preliminary data.</text>
</comment>
<accession>A0A8K0NXT8</accession>
<dbReference type="InterPro" id="IPR004328">
    <property type="entry name" value="BRO1_dom"/>
</dbReference>
<dbReference type="OrthoDB" id="10266451at2759"/>
<comment type="similarity">
    <text evidence="1">Belongs to the BROX family.</text>
</comment>
<dbReference type="PROSITE" id="PS51180">
    <property type="entry name" value="BRO1"/>
    <property type="match status" value="1"/>
</dbReference>
<dbReference type="AlphaFoldDB" id="A0A8K0NXT8"/>
<gene>
    <name evidence="3" type="ORF">J437_LFUL018834</name>
</gene>
<dbReference type="Gene3D" id="1.25.40.280">
    <property type="entry name" value="alix/aip1 like domains"/>
    <property type="match status" value="1"/>
</dbReference>
<dbReference type="SMART" id="SM01041">
    <property type="entry name" value="BRO1"/>
    <property type="match status" value="1"/>
</dbReference>
<keyword evidence="4" id="KW-1185">Reference proteome</keyword>
<reference evidence="3" key="2">
    <citation type="submission" date="2017-10" db="EMBL/GenBank/DDBJ databases">
        <title>Ladona fulva Genome sequencing and assembly.</title>
        <authorList>
            <person name="Murali S."/>
            <person name="Richards S."/>
            <person name="Bandaranaike D."/>
            <person name="Bellair M."/>
            <person name="Blankenburg K."/>
            <person name="Chao H."/>
            <person name="Dinh H."/>
            <person name="Doddapaneni H."/>
            <person name="Dugan-Rocha S."/>
            <person name="Elkadiri S."/>
            <person name="Gnanaolivu R."/>
            <person name="Hernandez B."/>
            <person name="Skinner E."/>
            <person name="Javaid M."/>
            <person name="Lee S."/>
            <person name="Li M."/>
            <person name="Ming W."/>
            <person name="Munidasa M."/>
            <person name="Muniz J."/>
            <person name="Nguyen L."/>
            <person name="Hughes D."/>
            <person name="Osuji N."/>
            <person name="Pu L.-L."/>
            <person name="Puazo M."/>
            <person name="Qu C."/>
            <person name="Quiroz J."/>
            <person name="Raj R."/>
            <person name="Weissenberger G."/>
            <person name="Xin Y."/>
            <person name="Zou X."/>
            <person name="Han Y."/>
            <person name="Worley K."/>
            <person name="Muzny D."/>
            <person name="Gibbs R."/>
        </authorList>
    </citation>
    <scope>NUCLEOTIDE SEQUENCE</scope>
    <source>
        <strain evidence="3">Sampled in the wild</strain>
    </source>
</reference>
<dbReference type="PANTHER" id="PTHR23032">
    <property type="entry name" value="BRO1 DOMAIN-CONTAINING PROTEIN BROX"/>
    <property type="match status" value="1"/>
</dbReference>
<protein>
    <recommendedName>
        <fullName evidence="2">BRO1 domain-containing protein</fullName>
    </recommendedName>
</protein>
<evidence type="ECO:0000259" key="2">
    <source>
        <dbReference type="PROSITE" id="PS51180"/>
    </source>
</evidence>
<organism evidence="3 4">
    <name type="scientific">Ladona fulva</name>
    <name type="common">Scarce chaser dragonfly</name>
    <name type="synonym">Libellula fulva</name>
    <dbReference type="NCBI Taxonomy" id="123851"/>
    <lineage>
        <taxon>Eukaryota</taxon>
        <taxon>Metazoa</taxon>
        <taxon>Ecdysozoa</taxon>
        <taxon>Arthropoda</taxon>
        <taxon>Hexapoda</taxon>
        <taxon>Insecta</taxon>
        <taxon>Pterygota</taxon>
        <taxon>Palaeoptera</taxon>
        <taxon>Odonata</taxon>
        <taxon>Epiprocta</taxon>
        <taxon>Anisoptera</taxon>
        <taxon>Libelluloidea</taxon>
        <taxon>Libellulidae</taxon>
        <taxon>Ladona</taxon>
    </lineage>
</organism>
<dbReference type="PANTHER" id="PTHR23032:SF13">
    <property type="entry name" value="BRO1 DOMAIN-CONTAINING PROTEIN BROX"/>
    <property type="match status" value="1"/>
</dbReference>
<sequence length="433" mass="49638">MAQWFHRNPFKATTAVNFLLTTGGNPETCKFCGELKLTRKRLLELLVDPNQASSTIEELYKIYLALLSGFLFEVDEKEKINESPSKLRHCFLFKWTHTLLGNVPQSVQDAVYEAASISVNIAVWHMKHAAMIAAKDEVSVEQAKEIHSELKLAASIFKFVEDIFLPKFIGKPLSGSDFDSRVLKAYLNQCIAEAQEGKLTFARAVELKHNPNLISAIANENSKRFLTAFTSLDNSKAASQWKTYLKLKSTIYLAYAYCFLGENLLSQDKCGEAIKALQESKKYHSEALIWCNEYSKIKHASSKIKPESHLFFRRLSFIINLSLDKCERENSLIYHQRIPNEVPVLDSQCNFGIVSPEQLSYPEQSSLWTPSFYATFPCKNIKREELTISVCIKVELITYYGMKNLNVENMPMNDKEWISKYYLITYYSKKVIE</sequence>
<dbReference type="Proteomes" id="UP000792457">
    <property type="component" value="Unassembled WGS sequence"/>
</dbReference>